<dbReference type="InParanoid" id="A0A165EU10"/>
<feature type="chain" id="PRO_5007857401" description="Mid2 domain-containing protein" evidence="3">
    <location>
        <begin position="18"/>
        <end position="314"/>
    </location>
</feature>
<evidence type="ECO:0000256" key="3">
    <source>
        <dbReference type="SAM" id="SignalP"/>
    </source>
</evidence>
<feature type="region of interest" description="Disordered" evidence="1">
    <location>
        <begin position="261"/>
        <end position="314"/>
    </location>
</feature>
<evidence type="ECO:0008006" key="6">
    <source>
        <dbReference type="Google" id="ProtNLM"/>
    </source>
</evidence>
<dbReference type="EMBL" id="KV426118">
    <property type="protein sequence ID" value="KZV87681.1"/>
    <property type="molecule type" value="Genomic_DNA"/>
</dbReference>
<sequence>MRTRPLVLLSAVARTLAQNALSIGNDGWGLSLALTSSPEACGPMLMYYNITPVSGAPDTVVWPDTAVIHFLTPESAENEWMTWRPPLGKGVFNWTVPLSAGKQFVVRNFEGYQQVFTVGSSTSTSSCDESATNVKSTFEYGTLDSTVFETFKTETYTSYKITPENQFHAVDMPSPDGLDVINVPLGTDVATPATTQTPTAHPNTHSTPVAAIVGGVCGALVFFVVLFALVVCFRRRRRRRQQTRMTDVTVTPVPLETVSETTATTTTAGDRKGQARSNTAFVPPPTESNAGTSDILMSEVSDPERQAPPTYSRY</sequence>
<keyword evidence="2" id="KW-0472">Membrane</keyword>
<keyword evidence="2" id="KW-1133">Transmembrane helix</keyword>
<dbReference type="AlphaFoldDB" id="A0A165EU10"/>
<evidence type="ECO:0000256" key="2">
    <source>
        <dbReference type="SAM" id="Phobius"/>
    </source>
</evidence>
<gene>
    <name evidence="4" type="ORF">EXIGLDRAFT_839784</name>
</gene>
<evidence type="ECO:0000313" key="4">
    <source>
        <dbReference type="EMBL" id="KZV87681.1"/>
    </source>
</evidence>
<keyword evidence="5" id="KW-1185">Reference proteome</keyword>
<name>A0A165EU10_EXIGL</name>
<feature type="signal peptide" evidence="3">
    <location>
        <begin position="1"/>
        <end position="17"/>
    </location>
</feature>
<proteinExistence type="predicted"/>
<reference evidence="4 5" key="1">
    <citation type="journal article" date="2016" name="Mol. Biol. Evol.">
        <title>Comparative Genomics of Early-Diverging Mushroom-Forming Fungi Provides Insights into the Origins of Lignocellulose Decay Capabilities.</title>
        <authorList>
            <person name="Nagy L.G."/>
            <person name="Riley R."/>
            <person name="Tritt A."/>
            <person name="Adam C."/>
            <person name="Daum C."/>
            <person name="Floudas D."/>
            <person name="Sun H."/>
            <person name="Yadav J.S."/>
            <person name="Pangilinan J."/>
            <person name="Larsson K.H."/>
            <person name="Matsuura K."/>
            <person name="Barry K."/>
            <person name="Labutti K."/>
            <person name="Kuo R."/>
            <person name="Ohm R.A."/>
            <person name="Bhattacharya S.S."/>
            <person name="Shirouzu T."/>
            <person name="Yoshinaga Y."/>
            <person name="Martin F.M."/>
            <person name="Grigoriev I.V."/>
            <person name="Hibbett D.S."/>
        </authorList>
    </citation>
    <scope>NUCLEOTIDE SEQUENCE [LARGE SCALE GENOMIC DNA]</scope>
    <source>
        <strain evidence="4 5">HHB12029</strain>
    </source>
</reference>
<keyword evidence="2" id="KW-0812">Transmembrane</keyword>
<accession>A0A165EU10</accession>
<keyword evidence="3" id="KW-0732">Signal</keyword>
<protein>
    <recommendedName>
        <fullName evidence="6">Mid2 domain-containing protein</fullName>
    </recommendedName>
</protein>
<dbReference type="Proteomes" id="UP000077266">
    <property type="component" value="Unassembled WGS sequence"/>
</dbReference>
<organism evidence="4 5">
    <name type="scientific">Exidia glandulosa HHB12029</name>
    <dbReference type="NCBI Taxonomy" id="1314781"/>
    <lineage>
        <taxon>Eukaryota</taxon>
        <taxon>Fungi</taxon>
        <taxon>Dikarya</taxon>
        <taxon>Basidiomycota</taxon>
        <taxon>Agaricomycotina</taxon>
        <taxon>Agaricomycetes</taxon>
        <taxon>Auriculariales</taxon>
        <taxon>Exidiaceae</taxon>
        <taxon>Exidia</taxon>
    </lineage>
</organism>
<dbReference type="OrthoDB" id="3267562at2759"/>
<feature type="transmembrane region" description="Helical" evidence="2">
    <location>
        <begin position="209"/>
        <end position="233"/>
    </location>
</feature>
<evidence type="ECO:0000256" key="1">
    <source>
        <dbReference type="SAM" id="MobiDB-lite"/>
    </source>
</evidence>
<dbReference type="Gene3D" id="1.20.5.100">
    <property type="entry name" value="Cytochrome c1, transmembrane anchor, C-terminal"/>
    <property type="match status" value="1"/>
</dbReference>
<evidence type="ECO:0000313" key="5">
    <source>
        <dbReference type="Proteomes" id="UP000077266"/>
    </source>
</evidence>